<proteinExistence type="inferred from homology"/>
<dbReference type="InterPro" id="IPR012340">
    <property type="entry name" value="NA-bd_OB-fold"/>
</dbReference>
<reference evidence="4" key="1">
    <citation type="submission" date="2020-04" db="EMBL/GenBank/DDBJ databases">
        <authorList>
            <person name="Chiriac C."/>
            <person name="Salcher M."/>
            <person name="Ghai R."/>
            <person name="Kavagutti S V."/>
        </authorList>
    </citation>
    <scope>NUCLEOTIDE SEQUENCE</scope>
</reference>
<dbReference type="GO" id="GO:0003697">
    <property type="term" value="F:single-stranded DNA binding"/>
    <property type="evidence" value="ECO:0007669"/>
    <property type="project" value="InterPro"/>
</dbReference>
<dbReference type="NCBIfam" id="TIGR00621">
    <property type="entry name" value="ssb"/>
    <property type="match status" value="1"/>
</dbReference>
<dbReference type="HAMAP" id="MF_00984">
    <property type="entry name" value="SSB"/>
    <property type="match status" value="1"/>
</dbReference>
<gene>
    <name evidence="4" type="ORF">UFOVP423_48</name>
</gene>
<name>A0A6J5M7E3_9CAUD</name>
<dbReference type="GO" id="GO:0006260">
    <property type="term" value="P:DNA replication"/>
    <property type="evidence" value="ECO:0007669"/>
    <property type="project" value="InterPro"/>
</dbReference>
<dbReference type="InterPro" id="IPR011344">
    <property type="entry name" value="ssDNA-bd"/>
</dbReference>
<dbReference type="PANTHER" id="PTHR10302:SF27">
    <property type="entry name" value="SINGLE-STRANDED DNA-BINDING PROTEIN"/>
    <property type="match status" value="1"/>
</dbReference>
<sequence length="138" mass="15420">MNRIVLIGRLTKEPELRATSSGKDIVNFSIAVNKKFRKEEADFFNVQAWEGTARYVADYLGKGRLVAIDGRLETRSYEKEGRKIYITEVIAEQVTALDRARDEAGANTSVNRVSQPEPSLAELRGAYSGGEYDPFGDE</sequence>
<dbReference type="Gene3D" id="2.40.50.140">
    <property type="entry name" value="Nucleic acid-binding proteins"/>
    <property type="match status" value="1"/>
</dbReference>
<dbReference type="Pfam" id="PF00436">
    <property type="entry name" value="SSB"/>
    <property type="match status" value="1"/>
</dbReference>
<dbReference type="PROSITE" id="PS50935">
    <property type="entry name" value="SSB"/>
    <property type="match status" value="1"/>
</dbReference>
<dbReference type="GO" id="GO:0009295">
    <property type="term" value="C:nucleoid"/>
    <property type="evidence" value="ECO:0007669"/>
    <property type="project" value="TreeGrafter"/>
</dbReference>
<evidence type="ECO:0000256" key="2">
    <source>
        <dbReference type="PROSITE-ProRule" id="PRU00252"/>
    </source>
</evidence>
<dbReference type="PANTHER" id="PTHR10302">
    <property type="entry name" value="SINGLE-STRANDED DNA-BINDING PROTEIN"/>
    <property type="match status" value="1"/>
</dbReference>
<evidence type="ECO:0000256" key="3">
    <source>
        <dbReference type="SAM" id="MobiDB-lite"/>
    </source>
</evidence>
<evidence type="ECO:0000313" key="4">
    <source>
        <dbReference type="EMBL" id="CAB4142061.1"/>
    </source>
</evidence>
<dbReference type="EMBL" id="LR796403">
    <property type="protein sequence ID" value="CAB4142061.1"/>
    <property type="molecule type" value="Genomic_DNA"/>
</dbReference>
<keyword evidence="1 2" id="KW-0238">DNA-binding</keyword>
<protein>
    <submittedName>
        <fullName evidence="4">Ssb Single-stranded DNA-binding protein</fullName>
    </submittedName>
</protein>
<dbReference type="CDD" id="cd04496">
    <property type="entry name" value="SSB_OBF"/>
    <property type="match status" value="1"/>
</dbReference>
<dbReference type="SUPFAM" id="SSF50249">
    <property type="entry name" value="Nucleic acid-binding proteins"/>
    <property type="match status" value="1"/>
</dbReference>
<accession>A0A6J5M7E3</accession>
<feature type="compositionally biased region" description="Polar residues" evidence="3">
    <location>
        <begin position="106"/>
        <end position="117"/>
    </location>
</feature>
<organism evidence="4">
    <name type="scientific">uncultured Caudovirales phage</name>
    <dbReference type="NCBI Taxonomy" id="2100421"/>
    <lineage>
        <taxon>Viruses</taxon>
        <taxon>Duplodnaviria</taxon>
        <taxon>Heunggongvirae</taxon>
        <taxon>Uroviricota</taxon>
        <taxon>Caudoviricetes</taxon>
        <taxon>Peduoviridae</taxon>
        <taxon>Maltschvirus</taxon>
        <taxon>Maltschvirus maltsch</taxon>
    </lineage>
</organism>
<evidence type="ECO:0000256" key="1">
    <source>
        <dbReference type="ARBA" id="ARBA00023125"/>
    </source>
</evidence>
<feature type="region of interest" description="Disordered" evidence="3">
    <location>
        <begin position="101"/>
        <end position="138"/>
    </location>
</feature>
<dbReference type="InterPro" id="IPR000424">
    <property type="entry name" value="Primosome_PriB/ssb"/>
</dbReference>